<evidence type="ECO:0000313" key="7">
    <source>
        <dbReference type="EMBL" id="PTQ57752.1"/>
    </source>
</evidence>
<dbReference type="Proteomes" id="UP000244338">
    <property type="component" value="Unassembled WGS sequence"/>
</dbReference>
<evidence type="ECO:0000256" key="3">
    <source>
        <dbReference type="ARBA" id="ARBA00022723"/>
    </source>
</evidence>
<dbReference type="SUPFAM" id="SSF102114">
    <property type="entry name" value="Radical SAM enzymes"/>
    <property type="match status" value="1"/>
</dbReference>
<evidence type="ECO:0000313" key="8">
    <source>
        <dbReference type="Proteomes" id="UP000244338"/>
    </source>
</evidence>
<reference evidence="8" key="1">
    <citation type="journal article" date="2018" name="Sci. Rep.">
        <title>Lignite coal burning seam in the remote Altai Mountains harbors a hydrogen-driven thermophilic microbial community.</title>
        <authorList>
            <person name="Kadnikov V.V."/>
            <person name="Mardanov A.V."/>
            <person name="Ivasenko D.A."/>
            <person name="Antsiferov D.V."/>
            <person name="Beletsky A.V."/>
            <person name="Karnachuk O.V."/>
            <person name="Ravin N.V."/>
        </authorList>
    </citation>
    <scope>NUCLEOTIDE SEQUENCE [LARGE SCALE GENOMIC DNA]</scope>
</reference>
<dbReference type="PROSITE" id="PS51918">
    <property type="entry name" value="RADICAL_SAM"/>
    <property type="match status" value="1"/>
</dbReference>
<comment type="caution">
    <text evidence="7">The sequence shown here is derived from an EMBL/GenBank/DDBJ whole genome shotgun (WGS) entry which is preliminary data.</text>
</comment>
<dbReference type="InterPro" id="IPR007197">
    <property type="entry name" value="rSAM"/>
</dbReference>
<dbReference type="SFLD" id="SFLDS00029">
    <property type="entry name" value="Radical_SAM"/>
    <property type="match status" value="2"/>
</dbReference>
<dbReference type="GO" id="GO:0003824">
    <property type="term" value="F:catalytic activity"/>
    <property type="evidence" value="ECO:0007669"/>
    <property type="project" value="InterPro"/>
</dbReference>
<dbReference type="Pfam" id="PF04055">
    <property type="entry name" value="Radical_SAM"/>
    <property type="match status" value="1"/>
</dbReference>
<evidence type="ECO:0000256" key="1">
    <source>
        <dbReference type="ARBA" id="ARBA00001966"/>
    </source>
</evidence>
<organism evidence="7 8">
    <name type="scientific">Candidatus Carbonibacillus altaicus</name>
    <dbReference type="NCBI Taxonomy" id="2163959"/>
    <lineage>
        <taxon>Bacteria</taxon>
        <taxon>Bacillati</taxon>
        <taxon>Bacillota</taxon>
        <taxon>Bacilli</taxon>
        <taxon>Bacillales</taxon>
        <taxon>Candidatus Carbonibacillus</taxon>
    </lineage>
</organism>
<dbReference type="InterPro" id="IPR006638">
    <property type="entry name" value="Elp3/MiaA/NifB-like_rSAM"/>
</dbReference>
<dbReference type="SFLD" id="SFLDG01082">
    <property type="entry name" value="B12-binding_domain_containing"/>
    <property type="match status" value="1"/>
</dbReference>
<dbReference type="AlphaFoldDB" id="A0A2R6Y516"/>
<evidence type="ECO:0000256" key="5">
    <source>
        <dbReference type="ARBA" id="ARBA00023014"/>
    </source>
</evidence>
<dbReference type="SMART" id="SM00729">
    <property type="entry name" value="Elp3"/>
    <property type="match status" value="1"/>
</dbReference>
<dbReference type="PANTHER" id="PTHR43409:SF4">
    <property type="entry name" value="RADICAL SAM SUPERFAMILY PROTEIN"/>
    <property type="match status" value="1"/>
</dbReference>
<protein>
    <recommendedName>
        <fullName evidence="6">Radical SAM core domain-containing protein</fullName>
    </recommendedName>
</protein>
<feature type="domain" description="Radical SAM core" evidence="6">
    <location>
        <begin position="127"/>
        <end position="361"/>
    </location>
</feature>
<keyword evidence="4" id="KW-0408">Iron</keyword>
<name>A0A2R6Y516_9BACL</name>
<dbReference type="GO" id="GO:0046872">
    <property type="term" value="F:metal ion binding"/>
    <property type="evidence" value="ECO:0007669"/>
    <property type="project" value="UniProtKB-KW"/>
</dbReference>
<keyword evidence="3" id="KW-0479">Metal-binding</keyword>
<keyword evidence="2" id="KW-0949">S-adenosyl-L-methionine</keyword>
<gene>
    <name evidence="7" type="ORF">BSOLF_0947</name>
</gene>
<dbReference type="Gene3D" id="3.30.750.200">
    <property type="match status" value="1"/>
</dbReference>
<dbReference type="EMBL" id="PEBX01000003">
    <property type="protein sequence ID" value="PTQ57752.1"/>
    <property type="molecule type" value="Genomic_DNA"/>
</dbReference>
<dbReference type="GO" id="GO:0051536">
    <property type="term" value="F:iron-sulfur cluster binding"/>
    <property type="evidence" value="ECO:0007669"/>
    <property type="project" value="UniProtKB-KW"/>
</dbReference>
<comment type="cofactor">
    <cofactor evidence="1">
        <name>[4Fe-4S] cluster</name>
        <dbReference type="ChEBI" id="CHEBI:49883"/>
    </cofactor>
</comment>
<keyword evidence="5" id="KW-0411">Iron-sulfur</keyword>
<evidence type="ECO:0000256" key="4">
    <source>
        <dbReference type="ARBA" id="ARBA00023004"/>
    </source>
</evidence>
<evidence type="ECO:0000256" key="2">
    <source>
        <dbReference type="ARBA" id="ARBA00022691"/>
    </source>
</evidence>
<sequence length="372" mass="43149">MMPLYRIEKRPTSTVISFGVNAPESYLAFDRAGRPFVFNDRGYTYKRSLDGSLHLRYRDLANDWRERRVLSFKEAKEVLERAYEQIGRARTELSERAEEILRWTPDKLLREEKMRFREVYRFPISILPPDAYLDIVVQATFGCTWNKCTFCSFYKDRLFSKRDEASFRKHVRSVRDFFGQSLSLRRNVFLADGNVLALGEPLLPLMDTVRTFFPGRKIASFLDLWSGYKKGGDWWQTLAERGLSRVSIGLESGSSKLLKLFNKPGEPEEAIELVHALKRAGLAVNIIFLVGAGGRPFREEHFLSSMHVLSKLPLRREDIVYLSPLVRNAELETLDPDLTSLPDMDGELRRWFEGVSALGYKASLYDIREFLY</sequence>
<accession>A0A2R6Y516</accession>
<dbReference type="PANTHER" id="PTHR43409">
    <property type="entry name" value="ANAEROBIC MAGNESIUM-PROTOPORPHYRIN IX MONOMETHYL ESTER CYCLASE-RELATED"/>
    <property type="match status" value="1"/>
</dbReference>
<evidence type="ECO:0000259" key="6">
    <source>
        <dbReference type="PROSITE" id="PS51918"/>
    </source>
</evidence>
<dbReference type="InterPro" id="IPR051198">
    <property type="entry name" value="BchE-like"/>
</dbReference>
<proteinExistence type="predicted"/>
<dbReference type="SFLD" id="SFLDG01095">
    <property type="entry name" value="Uncharacterised_Radical_SAM_Su"/>
    <property type="match status" value="1"/>
</dbReference>
<dbReference type="InterPro" id="IPR058240">
    <property type="entry name" value="rSAM_sf"/>
</dbReference>